<comment type="caution">
    <text evidence="1">The sequence shown here is derived from an EMBL/GenBank/DDBJ whole genome shotgun (WGS) entry which is preliminary data.</text>
</comment>
<sequence>MIKKRYATSASFSHAEGTTKALSVMSTHIASIYNGSFLPASITRPALVTIDRSDSPFEFPSFMFDSKTVQTYVMNLSYGKSPGTDHIKGEMLRPLRAIISPGDGKDHANCRPIPLTSVLRKLFEMVISGLVVSNSSELDVAQGGFRTQRSPLDQAWPFWILNQLSTL</sequence>
<proteinExistence type="predicted"/>
<gene>
    <name evidence="1" type="ORF">INT48_003582</name>
</gene>
<protein>
    <recommendedName>
        <fullName evidence="3">Reverse transcriptase domain-containing protein</fullName>
    </recommendedName>
</protein>
<accession>A0A8H7VUC3</accession>
<dbReference type="EMBL" id="JAEPRE010000138">
    <property type="protein sequence ID" value="KAG2231727.1"/>
    <property type="molecule type" value="Genomic_DNA"/>
</dbReference>
<evidence type="ECO:0000313" key="2">
    <source>
        <dbReference type="Proteomes" id="UP000613177"/>
    </source>
</evidence>
<dbReference type="Proteomes" id="UP000613177">
    <property type="component" value="Unassembled WGS sequence"/>
</dbReference>
<evidence type="ECO:0008006" key="3">
    <source>
        <dbReference type="Google" id="ProtNLM"/>
    </source>
</evidence>
<organism evidence="1 2">
    <name type="scientific">Thamnidium elegans</name>
    <dbReference type="NCBI Taxonomy" id="101142"/>
    <lineage>
        <taxon>Eukaryota</taxon>
        <taxon>Fungi</taxon>
        <taxon>Fungi incertae sedis</taxon>
        <taxon>Mucoromycota</taxon>
        <taxon>Mucoromycotina</taxon>
        <taxon>Mucoromycetes</taxon>
        <taxon>Mucorales</taxon>
        <taxon>Mucorineae</taxon>
        <taxon>Mucoraceae</taxon>
        <taxon>Thamnidium</taxon>
    </lineage>
</organism>
<keyword evidence="2" id="KW-1185">Reference proteome</keyword>
<dbReference type="AlphaFoldDB" id="A0A8H7VUC3"/>
<name>A0A8H7VUC3_9FUNG</name>
<evidence type="ECO:0000313" key="1">
    <source>
        <dbReference type="EMBL" id="KAG2231727.1"/>
    </source>
</evidence>
<reference evidence="1" key="1">
    <citation type="submission" date="2021-01" db="EMBL/GenBank/DDBJ databases">
        <title>Metabolic potential, ecology and presence of endohyphal bacteria is reflected in genomic diversity of Mucoromycotina.</title>
        <authorList>
            <person name="Muszewska A."/>
            <person name="Okrasinska A."/>
            <person name="Steczkiewicz K."/>
            <person name="Drgas O."/>
            <person name="Orlowska M."/>
            <person name="Perlinska-Lenart U."/>
            <person name="Aleksandrzak-Piekarczyk T."/>
            <person name="Szatraj K."/>
            <person name="Zielenkiewicz U."/>
            <person name="Pilsyk S."/>
            <person name="Malc E."/>
            <person name="Mieczkowski P."/>
            <person name="Kruszewska J.S."/>
            <person name="Biernat P."/>
            <person name="Pawlowska J."/>
        </authorList>
    </citation>
    <scope>NUCLEOTIDE SEQUENCE</scope>
    <source>
        <strain evidence="1">WA0000018081</strain>
    </source>
</reference>